<dbReference type="EMBL" id="OCNH01000007">
    <property type="protein sequence ID" value="SOD97781.1"/>
    <property type="molecule type" value="Genomic_DNA"/>
</dbReference>
<gene>
    <name evidence="1" type="ORF">SAMN06269250_5919</name>
</gene>
<keyword evidence="2" id="KW-1185">Reference proteome</keyword>
<reference evidence="2" key="1">
    <citation type="submission" date="2017-09" db="EMBL/GenBank/DDBJ databases">
        <authorList>
            <person name="Varghese N."/>
            <person name="Submissions S."/>
        </authorList>
    </citation>
    <scope>NUCLEOTIDE SEQUENCE [LARGE SCALE GENOMIC DNA]</scope>
    <source>
        <strain evidence="2">DSM 29961</strain>
    </source>
</reference>
<proteinExistence type="predicted"/>
<evidence type="ECO:0000313" key="2">
    <source>
        <dbReference type="Proteomes" id="UP000219452"/>
    </source>
</evidence>
<name>A0A286GQE6_9BACT</name>
<evidence type="ECO:0000313" key="1">
    <source>
        <dbReference type="EMBL" id="SOD97781.1"/>
    </source>
</evidence>
<dbReference type="AlphaFoldDB" id="A0A286GQE6"/>
<dbReference type="Proteomes" id="UP000219452">
    <property type="component" value="Unassembled WGS sequence"/>
</dbReference>
<protein>
    <submittedName>
        <fullName evidence="1">Uncharacterized protein</fullName>
    </submittedName>
</protein>
<organism evidence="1 2">
    <name type="scientific">Spirosoma fluviale</name>
    <dbReference type="NCBI Taxonomy" id="1597977"/>
    <lineage>
        <taxon>Bacteria</taxon>
        <taxon>Pseudomonadati</taxon>
        <taxon>Bacteroidota</taxon>
        <taxon>Cytophagia</taxon>
        <taxon>Cytophagales</taxon>
        <taxon>Cytophagaceae</taxon>
        <taxon>Spirosoma</taxon>
    </lineage>
</organism>
<accession>A0A286GQE6</accession>
<sequence>MRAYGIIKLGNTRLNTALDNAKIKDIRLKNLNALTSRSTKGNHSTLTKPSRTRQIVIIYLLRKRVLFELPLLWFA</sequence>